<dbReference type="Proteomes" id="UP000584663">
    <property type="component" value="Unassembled WGS sequence"/>
</dbReference>
<comment type="caution">
    <text evidence="1">The sequence shown here is derived from an EMBL/GenBank/DDBJ whole genome shotgun (WGS) entry which is preliminary data.</text>
</comment>
<accession>A0ABR6K732</accession>
<protein>
    <submittedName>
        <fullName evidence="1">Uncharacterized protein</fullName>
    </submittedName>
</protein>
<evidence type="ECO:0000313" key="1">
    <source>
        <dbReference type="EMBL" id="MBB4608895.1"/>
    </source>
</evidence>
<proteinExistence type="predicted"/>
<organism evidence="1 2">
    <name type="scientific">Sphingomonas yabuuchiae</name>
    <dbReference type="NCBI Taxonomy" id="172044"/>
    <lineage>
        <taxon>Bacteria</taxon>
        <taxon>Pseudomonadati</taxon>
        <taxon>Pseudomonadota</taxon>
        <taxon>Alphaproteobacteria</taxon>
        <taxon>Sphingomonadales</taxon>
        <taxon>Sphingomonadaceae</taxon>
        <taxon>Sphingomonas</taxon>
    </lineage>
</organism>
<keyword evidence="2" id="KW-1185">Reference proteome</keyword>
<dbReference type="EMBL" id="JACHNX010000003">
    <property type="protein sequence ID" value="MBB4608895.1"/>
    <property type="molecule type" value="Genomic_DNA"/>
</dbReference>
<sequence>MRSEFVKSLPYLIHTNLELGLMLRGLKPLAMFVSEYERTPECLTRYFRMFDRHVESGRFVKREHAVAAETYRFSYVLYALPAEAWRIDRMIRLKELPGQWGSDREREEGHLLGYEDWMNDVWADLRMRKT</sequence>
<gene>
    <name evidence="1" type="ORF">GGQ89_001102</name>
</gene>
<dbReference type="RefSeq" id="WP_184104760.1">
    <property type="nucleotide sequence ID" value="NZ_JACHNX010000003.1"/>
</dbReference>
<reference evidence="1 2" key="1">
    <citation type="submission" date="2020-08" db="EMBL/GenBank/DDBJ databases">
        <title>Genomic Encyclopedia of Type Strains, Phase IV (KMG-IV): sequencing the most valuable type-strain genomes for metagenomic binning, comparative biology and taxonomic classification.</title>
        <authorList>
            <person name="Goeker M."/>
        </authorList>
    </citation>
    <scope>NUCLEOTIDE SEQUENCE [LARGE SCALE GENOMIC DNA]</scope>
    <source>
        <strain evidence="1 2">DSM 14562</strain>
    </source>
</reference>
<evidence type="ECO:0000313" key="2">
    <source>
        <dbReference type="Proteomes" id="UP000584663"/>
    </source>
</evidence>
<name>A0ABR6K732_9SPHN</name>